<proteinExistence type="predicted"/>
<dbReference type="Pfam" id="PF05635">
    <property type="entry name" value="23S_rRNA_IVP"/>
    <property type="match status" value="1"/>
</dbReference>
<dbReference type="CDD" id="cd16377">
    <property type="entry name" value="23S_rRNA_IVP_like"/>
    <property type="match status" value="1"/>
</dbReference>
<sequence>MSNMHPHKKLHAYTLSFEFVKIVYLTTDFFPKQERFGLVSQIRRASVSVPVNIAEGAARKSKKEFIQLLHYSLGSVTELDTLLLLSLDLNLSLVLKQRI</sequence>
<comment type="caution">
    <text evidence="1">The sequence shown here is derived from an EMBL/GenBank/DDBJ whole genome shotgun (WGS) entry which is preliminary data.</text>
</comment>
<organism evidence="1 2">
    <name type="scientific">Flavobacterium agri</name>
    <dbReference type="NCBI Taxonomy" id="2743471"/>
    <lineage>
        <taxon>Bacteria</taxon>
        <taxon>Pseudomonadati</taxon>
        <taxon>Bacteroidota</taxon>
        <taxon>Flavobacteriia</taxon>
        <taxon>Flavobacteriales</taxon>
        <taxon>Flavobacteriaceae</taxon>
        <taxon>Flavobacterium</taxon>
    </lineage>
</organism>
<dbReference type="InterPro" id="IPR012657">
    <property type="entry name" value="23S_rRNA-intervening_sequence"/>
</dbReference>
<name>A0A7Y8Y1T2_9FLAO</name>
<dbReference type="AlphaFoldDB" id="A0A7Y8Y1T2"/>
<dbReference type="SUPFAM" id="SSF158446">
    <property type="entry name" value="IVS-encoded protein-like"/>
    <property type="match status" value="1"/>
</dbReference>
<reference evidence="1 2" key="1">
    <citation type="submission" date="2020-07" db="EMBL/GenBank/DDBJ databases">
        <authorList>
            <person name="Sun Q."/>
        </authorList>
    </citation>
    <scope>NUCLEOTIDE SEQUENCE [LARGE SCALE GENOMIC DNA]</scope>
    <source>
        <strain evidence="1 2">MAH-1</strain>
    </source>
</reference>
<dbReference type="Gene3D" id="1.20.1440.60">
    <property type="entry name" value="23S rRNA-intervening sequence"/>
    <property type="match status" value="1"/>
</dbReference>
<evidence type="ECO:0000313" key="2">
    <source>
        <dbReference type="Proteomes" id="UP000535020"/>
    </source>
</evidence>
<dbReference type="NCBIfam" id="TIGR02436">
    <property type="entry name" value="four helix bundle protein"/>
    <property type="match status" value="1"/>
</dbReference>
<dbReference type="InterPro" id="IPR036583">
    <property type="entry name" value="23S_rRNA_IVS_sf"/>
</dbReference>
<evidence type="ECO:0000313" key="1">
    <source>
        <dbReference type="EMBL" id="NYA69620.1"/>
    </source>
</evidence>
<dbReference type="Proteomes" id="UP000535020">
    <property type="component" value="Unassembled WGS sequence"/>
</dbReference>
<gene>
    <name evidence="1" type="ORF">HZF10_01715</name>
</gene>
<accession>A0A7Y8Y1T2</accession>
<dbReference type="EMBL" id="JACBJI010000001">
    <property type="protein sequence ID" value="NYA69620.1"/>
    <property type="molecule type" value="Genomic_DNA"/>
</dbReference>
<dbReference type="PANTHER" id="PTHR38471:SF2">
    <property type="entry name" value="FOUR HELIX BUNDLE PROTEIN"/>
    <property type="match status" value="1"/>
</dbReference>
<keyword evidence="2" id="KW-1185">Reference proteome</keyword>
<dbReference type="PANTHER" id="PTHR38471">
    <property type="entry name" value="FOUR HELIX BUNDLE PROTEIN"/>
    <property type="match status" value="1"/>
</dbReference>
<protein>
    <submittedName>
        <fullName evidence="1">Four helix bundle protein</fullName>
    </submittedName>
</protein>